<evidence type="ECO:0000256" key="7">
    <source>
        <dbReference type="SAM" id="Phobius"/>
    </source>
</evidence>
<gene>
    <name evidence="12" type="ORF">EDC28_10135</name>
</gene>
<dbReference type="PANTHER" id="PTHR32089">
    <property type="entry name" value="METHYL-ACCEPTING CHEMOTAXIS PROTEIN MCPB"/>
    <property type="match status" value="1"/>
</dbReference>
<dbReference type="CDD" id="cd11386">
    <property type="entry name" value="MCP_signal"/>
    <property type="match status" value="1"/>
</dbReference>
<evidence type="ECO:0000256" key="3">
    <source>
        <dbReference type="ARBA" id="ARBA00022519"/>
    </source>
</evidence>
<dbReference type="GO" id="GO:0007165">
    <property type="term" value="P:signal transduction"/>
    <property type="evidence" value="ECO:0007669"/>
    <property type="project" value="UniProtKB-KW"/>
</dbReference>
<feature type="domain" description="T-SNARE coiled-coil homology" evidence="9">
    <location>
        <begin position="557"/>
        <end position="602"/>
    </location>
</feature>
<keyword evidence="2" id="KW-0145">Chemotaxis</keyword>
<dbReference type="InterPro" id="IPR000727">
    <property type="entry name" value="T_SNARE_dom"/>
</dbReference>
<dbReference type="Pfam" id="PF00672">
    <property type="entry name" value="HAMP"/>
    <property type="match status" value="1"/>
</dbReference>
<dbReference type="GO" id="GO:0006935">
    <property type="term" value="P:chemotaxis"/>
    <property type="evidence" value="ECO:0007669"/>
    <property type="project" value="UniProtKB-KW"/>
</dbReference>
<dbReference type="PANTHER" id="PTHR32089:SF120">
    <property type="entry name" value="METHYL-ACCEPTING CHEMOTAXIS PROTEIN TLPQ"/>
    <property type="match status" value="1"/>
</dbReference>
<dbReference type="RefSeq" id="WP_050660712.1">
    <property type="nucleotide sequence ID" value="NZ_LFWC01000023.1"/>
</dbReference>
<keyword evidence="13" id="KW-1185">Reference proteome</keyword>
<dbReference type="AlphaFoldDB" id="A0A3N1PQ64"/>
<evidence type="ECO:0000259" key="10">
    <source>
        <dbReference type="PROSITE" id="PS50885"/>
    </source>
</evidence>
<dbReference type="Proteomes" id="UP000268033">
    <property type="component" value="Unassembled WGS sequence"/>
</dbReference>
<dbReference type="CDD" id="cd06225">
    <property type="entry name" value="HAMP"/>
    <property type="match status" value="1"/>
</dbReference>
<evidence type="ECO:0000259" key="8">
    <source>
        <dbReference type="PROSITE" id="PS50111"/>
    </source>
</evidence>
<protein>
    <submittedName>
        <fullName evidence="12">Methyl-accepting chemotaxis protein</fullName>
    </submittedName>
</protein>
<evidence type="ECO:0000256" key="4">
    <source>
        <dbReference type="ARBA" id="ARBA00023224"/>
    </source>
</evidence>
<dbReference type="EMBL" id="RJUL01000001">
    <property type="protein sequence ID" value="ROQ30349.1"/>
    <property type="molecule type" value="Genomic_DNA"/>
</dbReference>
<sequence length="642" mass="69237">MSNLTRIMDNLSVAAKLSWGFGIVLVLTLVVAVTGSRGLNAMLARSDKVAVGGMVNDLLMDAEVSRRDYLVSGDDAKVGDFDKAIKKIASIALEKKSLFVAPVDVKTIEQINSIAKEYQSEFTRFVELSNKKAEIRTSWVKIGNIMVGKVTELNKSLGGMAQVMADEAVVSNALLASDINQRVAMLRYYMRGYIFDGSSKNLDAATMTMAEIQQLADTLNIGGGDRQILDDALKALAGYRQHVLQLNKVVGEQESLRKEMDTEALKLGAQVDRLMESQSDKREADSHSAILTLIVVSALALMLGVLGAWIITRQIVRPLRDTVNVARTIADGDLSTTIRVERKDELGELMQAMAHMNQNLRDVMSQISGSVEQLASSAEQLSAVTEQNSAGMQRQRAETDQVATAINEMTATVQEVARNAELAAVAASEADHTTAEGNKVISRAVQQIEGLSQEIGHTAMAMEKLKADSDSIGTVLDVIKAVAEQTNLLALNAAIEAARAGEAGRGFAVVADEVRGLARRTQESTAEIENLIANLQHGTQESVLMMERSRQLTDETVTLAQQSGASLTDIANAVSRIQDMNHQIATAAEEQSTVAEEINRSVVRVREIAEQTAQASEETANSTETLAGLGTELHGLVGKFKI</sequence>
<dbReference type="PROSITE" id="PS50192">
    <property type="entry name" value="T_SNARE"/>
    <property type="match status" value="1"/>
</dbReference>
<dbReference type="InterPro" id="IPR004089">
    <property type="entry name" value="MCPsignal_dom"/>
</dbReference>
<keyword evidence="3" id="KW-0997">Cell inner membrane</keyword>
<dbReference type="OrthoDB" id="6167817at2"/>
<dbReference type="InterPro" id="IPR003660">
    <property type="entry name" value="HAMP_dom"/>
</dbReference>
<evidence type="ECO:0000259" key="11">
    <source>
        <dbReference type="PROSITE" id="PS51753"/>
    </source>
</evidence>
<comment type="similarity">
    <text evidence="5">Belongs to the methyl-accepting chemotaxis (MCP) protein family.</text>
</comment>
<dbReference type="SUPFAM" id="SSF58104">
    <property type="entry name" value="Methyl-accepting chemotaxis protein (MCP) signaling domain"/>
    <property type="match status" value="1"/>
</dbReference>
<feature type="domain" description="HAMP" evidence="10">
    <location>
        <begin position="313"/>
        <end position="365"/>
    </location>
</feature>
<feature type="transmembrane region" description="Helical" evidence="7">
    <location>
        <begin position="20"/>
        <end position="39"/>
    </location>
</feature>
<dbReference type="GO" id="GO:0004888">
    <property type="term" value="F:transmembrane signaling receptor activity"/>
    <property type="evidence" value="ECO:0007669"/>
    <property type="project" value="InterPro"/>
</dbReference>
<dbReference type="PROSITE" id="PS51753">
    <property type="entry name" value="HBM"/>
    <property type="match status" value="1"/>
</dbReference>
<dbReference type="PROSITE" id="PS50111">
    <property type="entry name" value="CHEMOTAXIS_TRANSDUC_2"/>
    <property type="match status" value="1"/>
</dbReference>
<keyword evidence="7" id="KW-0472">Membrane</keyword>
<dbReference type="PROSITE" id="PS50885">
    <property type="entry name" value="HAMP"/>
    <property type="match status" value="1"/>
</dbReference>
<dbReference type="STRING" id="584787.GCA_001247655_02179"/>
<accession>A0A3N1PQ64</accession>
<evidence type="ECO:0000256" key="6">
    <source>
        <dbReference type="PROSITE-ProRule" id="PRU00284"/>
    </source>
</evidence>
<evidence type="ECO:0000256" key="5">
    <source>
        <dbReference type="ARBA" id="ARBA00029447"/>
    </source>
</evidence>
<dbReference type="SMART" id="SM00283">
    <property type="entry name" value="MA"/>
    <property type="match status" value="1"/>
</dbReference>
<evidence type="ECO:0000313" key="13">
    <source>
        <dbReference type="Proteomes" id="UP000268033"/>
    </source>
</evidence>
<comment type="caution">
    <text evidence="12">The sequence shown here is derived from an EMBL/GenBank/DDBJ whole genome shotgun (WGS) entry which is preliminary data.</text>
</comment>
<dbReference type="InterPro" id="IPR032255">
    <property type="entry name" value="HBM"/>
</dbReference>
<feature type="domain" description="Methyl-accepting transducer" evidence="8">
    <location>
        <begin position="370"/>
        <end position="606"/>
    </location>
</feature>
<dbReference type="Gene3D" id="1.10.287.950">
    <property type="entry name" value="Methyl-accepting chemotaxis protein"/>
    <property type="match status" value="1"/>
</dbReference>
<keyword evidence="4 6" id="KW-0807">Transducer</keyword>
<proteinExistence type="inferred from homology"/>
<keyword evidence="3" id="KW-1003">Cell membrane</keyword>
<keyword evidence="7" id="KW-0812">Transmembrane</keyword>
<dbReference type="Pfam" id="PF00015">
    <property type="entry name" value="MCPsignal"/>
    <property type="match status" value="1"/>
</dbReference>
<feature type="transmembrane region" description="Helical" evidence="7">
    <location>
        <begin position="289"/>
        <end position="311"/>
    </location>
</feature>
<dbReference type="FunFam" id="1.10.287.950:FF:000001">
    <property type="entry name" value="Methyl-accepting chemotaxis sensory transducer"/>
    <property type="match status" value="1"/>
</dbReference>
<keyword evidence="7" id="KW-1133">Transmembrane helix</keyword>
<evidence type="ECO:0000313" key="12">
    <source>
        <dbReference type="EMBL" id="ROQ30349.1"/>
    </source>
</evidence>
<reference evidence="12 13" key="1">
    <citation type="submission" date="2018-11" db="EMBL/GenBank/DDBJ databases">
        <title>Genomic Encyclopedia of Type Strains, Phase IV (KMG-IV): sequencing the most valuable type-strain genomes for metagenomic binning, comparative biology and taxonomic classification.</title>
        <authorList>
            <person name="Goeker M."/>
        </authorList>
    </citation>
    <scope>NUCLEOTIDE SEQUENCE [LARGE SCALE GENOMIC DNA]</scope>
    <source>
        <strain evidence="12 13">DSM 21945</strain>
    </source>
</reference>
<dbReference type="PRINTS" id="PR00260">
    <property type="entry name" value="CHEMTRNSDUCR"/>
</dbReference>
<dbReference type="Pfam" id="PF16591">
    <property type="entry name" value="HBM"/>
    <property type="match status" value="1"/>
</dbReference>
<organism evidence="12 13">
    <name type="scientific">Gallaecimonas pentaromativorans</name>
    <dbReference type="NCBI Taxonomy" id="584787"/>
    <lineage>
        <taxon>Bacteria</taxon>
        <taxon>Pseudomonadati</taxon>
        <taxon>Pseudomonadota</taxon>
        <taxon>Gammaproteobacteria</taxon>
        <taxon>Enterobacterales</taxon>
        <taxon>Gallaecimonadaceae</taxon>
        <taxon>Gallaecimonas</taxon>
    </lineage>
</organism>
<comment type="subcellular location">
    <subcellularLocation>
        <location evidence="1">Cell inner membrane</location>
        <topology evidence="1">Multi-pass membrane protein</topology>
    </subcellularLocation>
</comment>
<evidence type="ECO:0000256" key="1">
    <source>
        <dbReference type="ARBA" id="ARBA00004429"/>
    </source>
</evidence>
<dbReference type="GO" id="GO:0005886">
    <property type="term" value="C:plasma membrane"/>
    <property type="evidence" value="ECO:0007669"/>
    <property type="project" value="UniProtKB-SubCell"/>
</dbReference>
<dbReference type="InterPro" id="IPR004090">
    <property type="entry name" value="Chemotax_Me-accpt_rcpt"/>
</dbReference>
<feature type="domain" description="HBM" evidence="11">
    <location>
        <begin position="44"/>
        <end position="286"/>
    </location>
</feature>
<name>A0A3N1PQ64_9GAMM</name>
<dbReference type="SMART" id="SM01358">
    <property type="entry name" value="HBM"/>
    <property type="match status" value="1"/>
</dbReference>
<dbReference type="SMART" id="SM00304">
    <property type="entry name" value="HAMP"/>
    <property type="match status" value="2"/>
</dbReference>
<evidence type="ECO:0000259" key="9">
    <source>
        <dbReference type="PROSITE" id="PS50192"/>
    </source>
</evidence>
<dbReference type="Gene3D" id="1.20.1440.210">
    <property type="match status" value="1"/>
</dbReference>
<evidence type="ECO:0000256" key="2">
    <source>
        <dbReference type="ARBA" id="ARBA00022500"/>
    </source>
</evidence>